<keyword evidence="3" id="KW-1185">Reference proteome</keyword>
<proteinExistence type="predicted"/>
<gene>
    <name evidence="2" type="ORF">VNO77_23573</name>
</gene>
<dbReference type="AlphaFoldDB" id="A0AAN9QBM6"/>
<dbReference type="EMBL" id="JAYMYQ010000005">
    <property type="protein sequence ID" value="KAK7329406.1"/>
    <property type="molecule type" value="Genomic_DNA"/>
</dbReference>
<evidence type="ECO:0000313" key="2">
    <source>
        <dbReference type="EMBL" id="KAK7329406.1"/>
    </source>
</evidence>
<organism evidence="2 3">
    <name type="scientific">Canavalia gladiata</name>
    <name type="common">Sword bean</name>
    <name type="synonym">Dolichos gladiatus</name>
    <dbReference type="NCBI Taxonomy" id="3824"/>
    <lineage>
        <taxon>Eukaryota</taxon>
        <taxon>Viridiplantae</taxon>
        <taxon>Streptophyta</taxon>
        <taxon>Embryophyta</taxon>
        <taxon>Tracheophyta</taxon>
        <taxon>Spermatophyta</taxon>
        <taxon>Magnoliopsida</taxon>
        <taxon>eudicotyledons</taxon>
        <taxon>Gunneridae</taxon>
        <taxon>Pentapetalae</taxon>
        <taxon>rosids</taxon>
        <taxon>fabids</taxon>
        <taxon>Fabales</taxon>
        <taxon>Fabaceae</taxon>
        <taxon>Papilionoideae</taxon>
        <taxon>50 kb inversion clade</taxon>
        <taxon>NPAAA clade</taxon>
        <taxon>indigoferoid/millettioid clade</taxon>
        <taxon>Phaseoleae</taxon>
        <taxon>Canavalia</taxon>
    </lineage>
</organism>
<keyword evidence="1" id="KW-0472">Membrane</keyword>
<name>A0AAN9QBM6_CANGL</name>
<evidence type="ECO:0000256" key="1">
    <source>
        <dbReference type="SAM" id="Phobius"/>
    </source>
</evidence>
<keyword evidence="1" id="KW-1133">Transmembrane helix</keyword>
<dbReference type="Proteomes" id="UP001367508">
    <property type="component" value="Unassembled WGS sequence"/>
</dbReference>
<accession>A0AAN9QBM6</accession>
<comment type="caution">
    <text evidence="2">The sequence shown here is derived from an EMBL/GenBank/DDBJ whole genome shotgun (WGS) entry which is preliminary data.</text>
</comment>
<keyword evidence="1" id="KW-0812">Transmembrane</keyword>
<feature type="transmembrane region" description="Helical" evidence="1">
    <location>
        <begin position="21"/>
        <end position="38"/>
    </location>
</feature>
<evidence type="ECO:0000313" key="3">
    <source>
        <dbReference type="Proteomes" id="UP001367508"/>
    </source>
</evidence>
<sequence>MFFVNHFVILIFQSKNCDVETLFWYFLSVVTFQSYQLLYGSAVWFDFTFISHYSLYQFLLLYLKQLIAHDNSGSSNSSISNSSSFS</sequence>
<protein>
    <submittedName>
        <fullName evidence="2">Uncharacterized protein</fullName>
    </submittedName>
</protein>
<reference evidence="2 3" key="1">
    <citation type="submission" date="2024-01" db="EMBL/GenBank/DDBJ databases">
        <title>The genomes of 5 underutilized Papilionoideae crops provide insights into root nodulation and disease resistanc.</title>
        <authorList>
            <person name="Jiang F."/>
        </authorList>
    </citation>
    <scope>NUCLEOTIDE SEQUENCE [LARGE SCALE GENOMIC DNA]</scope>
    <source>
        <strain evidence="2">LVBAO_FW01</strain>
        <tissue evidence="2">Leaves</tissue>
    </source>
</reference>